<comment type="similarity">
    <text evidence="2">Belongs to the SHO1 family.</text>
</comment>
<evidence type="ECO:0000256" key="7">
    <source>
        <dbReference type="ARBA" id="ARBA00023016"/>
    </source>
</evidence>
<dbReference type="PRINTS" id="PR00452">
    <property type="entry name" value="SH3DOMAIN"/>
</dbReference>
<dbReference type="PROSITE" id="PS50002">
    <property type="entry name" value="SH3"/>
    <property type="match status" value="1"/>
</dbReference>
<dbReference type="SMART" id="SM00326">
    <property type="entry name" value="SH3"/>
    <property type="match status" value="1"/>
</dbReference>
<accession>A0A367ILY9</accession>
<dbReference type="InterPro" id="IPR035522">
    <property type="entry name" value="Sho1_SH3"/>
</dbReference>
<sequence length="253" mass="28724">AGWIIAFIGLCTSHAFTVSLSWWIIIFELFVVCSSCAVFWTNSIRIYYPVILCLIAISIPYNTNEIATYLFAGRVSLSAAASGYIIMLVTQFSWIFLFGIQQEDAVLRSFSELNHSRMYTNNIRQYQKDTLMFDNNSIMDIKGTPNYPMPPQTSYSATPTPEHVAIPMYLNRSSLQDTQQPSTIILSPHLEYLIPVTAIHNYHANKEDPNELSFTKGEVLYVQEKKGSWWQAKKANGTIGMIPSNYVTDHKPI</sequence>
<dbReference type="Proteomes" id="UP000253551">
    <property type="component" value="Unassembled WGS sequence"/>
</dbReference>
<keyword evidence="5 10" id="KW-0812">Transmembrane</keyword>
<gene>
    <name evidence="12" type="primary">SHO1_3</name>
    <name evidence="12" type="ORF">CU098_005597</name>
</gene>
<dbReference type="STRING" id="4846.A0A367ILY9"/>
<keyword evidence="6 10" id="KW-1133">Transmembrane helix</keyword>
<dbReference type="Gene3D" id="2.30.30.40">
    <property type="entry name" value="SH3 Domains"/>
    <property type="match status" value="1"/>
</dbReference>
<evidence type="ECO:0000313" key="12">
    <source>
        <dbReference type="EMBL" id="RCH78653.1"/>
    </source>
</evidence>
<reference evidence="12 13" key="1">
    <citation type="journal article" date="2018" name="G3 (Bethesda)">
        <title>Phylogenetic and Phylogenomic Definition of Rhizopus Species.</title>
        <authorList>
            <person name="Gryganskyi A.P."/>
            <person name="Golan J."/>
            <person name="Dolatabadi S."/>
            <person name="Mondo S."/>
            <person name="Robb S."/>
            <person name="Idnurm A."/>
            <person name="Muszewska A."/>
            <person name="Steczkiewicz K."/>
            <person name="Masonjones S."/>
            <person name="Liao H.L."/>
            <person name="Gajdeczka M.T."/>
            <person name="Anike F."/>
            <person name="Vuek A."/>
            <person name="Anishchenko I.M."/>
            <person name="Voigt K."/>
            <person name="de Hoog G.S."/>
            <person name="Smith M.E."/>
            <person name="Heitman J."/>
            <person name="Vilgalys R."/>
            <person name="Stajich J.E."/>
        </authorList>
    </citation>
    <scope>NUCLEOTIDE SEQUENCE [LARGE SCALE GENOMIC DNA]</scope>
    <source>
        <strain evidence="12 13">LSU 92-RS-03</strain>
    </source>
</reference>
<evidence type="ECO:0000256" key="1">
    <source>
        <dbReference type="ARBA" id="ARBA00004651"/>
    </source>
</evidence>
<keyword evidence="7" id="KW-0346">Stress response</keyword>
<protein>
    <submittedName>
        <fullName evidence="12">Transmembrane osmosensor</fullName>
    </submittedName>
</protein>
<dbReference type="Pfam" id="PF00018">
    <property type="entry name" value="SH3_1"/>
    <property type="match status" value="1"/>
</dbReference>
<name>A0A367ILY9_RHIST</name>
<feature type="domain" description="SH3" evidence="11">
    <location>
        <begin position="191"/>
        <end position="252"/>
    </location>
</feature>
<dbReference type="GO" id="GO:0005886">
    <property type="term" value="C:plasma membrane"/>
    <property type="evidence" value="ECO:0007669"/>
    <property type="project" value="UniProtKB-SubCell"/>
</dbReference>
<dbReference type="SUPFAM" id="SSF50044">
    <property type="entry name" value="SH3-domain"/>
    <property type="match status" value="1"/>
</dbReference>
<keyword evidence="3 9" id="KW-0728">SH3 domain</keyword>
<feature type="transmembrane region" description="Helical" evidence="10">
    <location>
        <begin position="75"/>
        <end position="100"/>
    </location>
</feature>
<organism evidence="12 13">
    <name type="scientific">Rhizopus stolonifer</name>
    <name type="common">Rhizopus nigricans</name>
    <dbReference type="NCBI Taxonomy" id="4846"/>
    <lineage>
        <taxon>Eukaryota</taxon>
        <taxon>Fungi</taxon>
        <taxon>Fungi incertae sedis</taxon>
        <taxon>Mucoromycota</taxon>
        <taxon>Mucoromycotina</taxon>
        <taxon>Mucoromycetes</taxon>
        <taxon>Mucorales</taxon>
        <taxon>Mucorineae</taxon>
        <taxon>Rhizopodaceae</taxon>
        <taxon>Rhizopus</taxon>
    </lineage>
</organism>
<evidence type="ECO:0000256" key="6">
    <source>
        <dbReference type="ARBA" id="ARBA00022989"/>
    </source>
</evidence>
<dbReference type="EMBL" id="PJQM01007084">
    <property type="protein sequence ID" value="RCH78653.1"/>
    <property type="molecule type" value="Genomic_DNA"/>
</dbReference>
<dbReference type="CDD" id="cd11855">
    <property type="entry name" value="SH3_Sho1p"/>
    <property type="match status" value="1"/>
</dbReference>
<keyword evidence="8 10" id="KW-0472">Membrane</keyword>
<comment type="caution">
    <text evidence="12">The sequence shown here is derived from an EMBL/GenBank/DDBJ whole genome shotgun (WGS) entry which is preliminary data.</text>
</comment>
<evidence type="ECO:0000256" key="4">
    <source>
        <dbReference type="ARBA" id="ARBA00022475"/>
    </source>
</evidence>
<comment type="subcellular location">
    <subcellularLocation>
        <location evidence="1">Cell membrane</location>
        <topology evidence="1">Multi-pass membrane protein</topology>
    </subcellularLocation>
</comment>
<evidence type="ECO:0000259" key="11">
    <source>
        <dbReference type="PROSITE" id="PS50002"/>
    </source>
</evidence>
<evidence type="ECO:0000256" key="5">
    <source>
        <dbReference type="ARBA" id="ARBA00022692"/>
    </source>
</evidence>
<evidence type="ECO:0000313" key="13">
    <source>
        <dbReference type="Proteomes" id="UP000253551"/>
    </source>
</evidence>
<dbReference type="AlphaFoldDB" id="A0A367ILY9"/>
<feature type="non-terminal residue" evidence="12">
    <location>
        <position position="1"/>
    </location>
</feature>
<evidence type="ECO:0000256" key="2">
    <source>
        <dbReference type="ARBA" id="ARBA00009739"/>
    </source>
</evidence>
<evidence type="ECO:0000256" key="8">
    <source>
        <dbReference type="ARBA" id="ARBA00023136"/>
    </source>
</evidence>
<evidence type="ECO:0000256" key="3">
    <source>
        <dbReference type="ARBA" id="ARBA00022443"/>
    </source>
</evidence>
<proteinExistence type="inferred from homology"/>
<feature type="transmembrane region" description="Helical" evidence="10">
    <location>
        <begin position="46"/>
        <end position="63"/>
    </location>
</feature>
<evidence type="ECO:0000256" key="10">
    <source>
        <dbReference type="SAM" id="Phobius"/>
    </source>
</evidence>
<dbReference type="OrthoDB" id="5983572at2759"/>
<dbReference type="InterPro" id="IPR036028">
    <property type="entry name" value="SH3-like_dom_sf"/>
</dbReference>
<dbReference type="InterPro" id="IPR001452">
    <property type="entry name" value="SH3_domain"/>
</dbReference>
<keyword evidence="4" id="KW-1003">Cell membrane</keyword>
<evidence type="ECO:0000256" key="9">
    <source>
        <dbReference type="PROSITE-ProRule" id="PRU00192"/>
    </source>
</evidence>
<keyword evidence="13" id="KW-1185">Reference proteome</keyword>